<feature type="compositionally biased region" description="Basic and acidic residues" evidence="3">
    <location>
        <begin position="31"/>
        <end position="53"/>
    </location>
</feature>
<keyword evidence="6" id="KW-1185">Reference proteome</keyword>
<dbReference type="SUPFAM" id="SSF53187">
    <property type="entry name" value="Zn-dependent exopeptidases"/>
    <property type="match status" value="1"/>
</dbReference>
<dbReference type="RefSeq" id="WP_149111963.1">
    <property type="nucleotide sequence ID" value="NZ_CP042425.1"/>
</dbReference>
<dbReference type="GO" id="GO:0008270">
    <property type="term" value="F:zinc ion binding"/>
    <property type="evidence" value="ECO:0007669"/>
    <property type="project" value="TreeGrafter"/>
</dbReference>
<name>A0A5C1AH67_9BACT</name>
<evidence type="ECO:0000313" key="5">
    <source>
        <dbReference type="EMBL" id="QEL17336.1"/>
    </source>
</evidence>
<feature type="domain" description="Peptidase M28" evidence="4">
    <location>
        <begin position="135"/>
        <end position="349"/>
    </location>
</feature>
<dbReference type="EMBL" id="CP042425">
    <property type="protein sequence ID" value="QEL17336.1"/>
    <property type="molecule type" value="Genomic_DNA"/>
</dbReference>
<keyword evidence="1" id="KW-0808">Transferase</keyword>
<sequence>MSRIVQPLAVAFLLGAALMLFVWKPWEQGHADEKPHEQGAFDPDKPAKKEQFGETRGGANAAVKEIAFDGDRAMKYLKQLCDLGPRVSGTDGMAKQQELVVKHFEDLGGKVTKQEFEAKQDSRRDKVKMTNLTISWFPDRERRVILSAHYDTRPMAHEEPNRNDWRKPFVSANDGTSGVAMLMELAHVMKDFPTGVGVDFVLFDGEEYIFEPTGLGGIRGDRFFIGSDYFADQYAANKSKLKYRYEAAVLFDLFAHPGAKFAIEANSWYKAEPLVRQFWQAAADARAGSFVSALGIEVSDDHVALNRVGIPAIDIIDFDGYRKHWHKLSDTPEQCDGKQIAEVAKVVTTWLQGLK</sequence>
<dbReference type="PANTHER" id="PTHR12283:SF6">
    <property type="entry name" value="GLUTAMINYL-PEPTIDE CYCLOTRANSFERASE-RELATED"/>
    <property type="match status" value="1"/>
</dbReference>
<feature type="region of interest" description="Disordered" evidence="3">
    <location>
        <begin position="31"/>
        <end position="56"/>
    </location>
</feature>
<dbReference type="Proteomes" id="UP000324974">
    <property type="component" value="Chromosome"/>
</dbReference>
<gene>
    <name evidence="5" type="ORF">PX52LOC_04319</name>
</gene>
<dbReference type="Pfam" id="PF04389">
    <property type="entry name" value="Peptidase_M28"/>
    <property type="match status" value="1"/>
</dbReference>
<evidence type="ECO:0000256" key="3">
    <source>
        <dbReference type="SAM" id="MobiDB-lite"/>
    </source>
</evidence>
<dbReference type="AlphaFoldDB" id="A0A5C1AH67"/>
<dbReference type="OrthoDB" id="256090at2"/>
<dbReference type="Gene3D" id="3.40.630.10">
    <property type="entry name" value="Zn peptidases"/>
    <property type="match status" value="1"/>
</dbReference>
<dbReference type="InterPro" id="IPR040234">
    <property type="entry name" value="QC/QCL"/>
</dbReference>
<evidence type="ECO:0000313" key="6">
    <source>
        <dbReference type="Proteomes" id="UP000324974"/>
    </source>
</evidence>
<keyword evidence="2" id="KW-0012">Acyltransferase</keyword>
<accession>A0A5C1AH67</accession>
<evidence type="ECO:0000256" key="2">
    <source>
        <dbReference type="ARBA" id="ARBA00023315"/>
    </source>
</evidence>
<organism evidence="5 6">
    <name type="scientific">Limnoglobus roseus</name>
    <dbReference type="NCBI Taxonomy" id="2598579"/>
    <lineage>
        <taxon>Bacteria</taxon>
        <taxon>Pseudomonadati</taxon>
        <taxon>Planctomycetota</taxon>
        <taxon>Planctomycetia</taxon>
        <taxon>Gemmatales</taxon>
        <taxon>Gemmataceae</taxon>
        <taxon>Limnoglobus</taxon>
    </lineage>
</organism>
<dbReference type="KEGG" id="lrs:PX52LOC_04319"/>
<proteinExistence type="predicted"/>
<evidence type="ECO:0000259" key="4">
    <source>
        <dbReference type="Pfam" id="PF04389"/>
    </source>
</evidence>
<dbReference type="InterPro" id="IPR007484">
    <property type="entry name" value="Peptidase_M28"/>
</dbReference>
<dbReference type="GO" id="GO:0016603">
    <property type="term" value="F:glutaminyl-peptide cyclotransferase activity"/>
    <property type="evidence" value="ECO:0007669"/>
    <property type="project" value="TreeGrafter"/>
</dbReference>
<reference evidence="6" key="1">
    <citation type="submission" date="2019-08" db="EMBL/GenBank/DDBJ databases">
        <title>Limnoglobus roseus gen. nov., sp. nov., a novel freshwater planctomycete with a giant genome from the family Gemmataceae.</title>
        <authorList>
            <person name="Kulichevskaya I.S."/>
            <person name="Naumoff D.G."/>
            <person name="Miroshnikov K."/>
            <person name="Ivanova A."/>
            <person name="Philippov D.A."/>
            <person name="Hakobyan A."/>
            <person name="Rijpstra I.C."/>
            <person name="Sinninghe Damste J.S."/>
            <person name="Liesack W."/>
            <person name="Dedysh S.N."/>
        </authorList>
    </citation>
    <scope>NUCLEOTIDE SEQUENCE [LARGE SCALE GENOMIC DNA]</scope>
    <source>
        <strain evidence="6">PX52</strain>
    </source>
</reference>
<evidence type="ECO:0000256" key="1">
    <source>
        <dbReference type="ARBA" id="ARBA00022679"/>
    </source>
</evidence>
<protein>
    <recommendedName>
        <fullName evidence="4">Peptidase M28 domain-containing protein</fullName>
    </recommendedName>
</protein>
<dbReference type="PANTHER" id="PTHR12283">
    <property type="entry name" value="GLUTAMINYL-PEPTIDE CYCLOTRANSFERASE"/>
    <property type="match status" value="1"/>
</dbReference>